<dbReference type="Proteomes" id="UP000052052">
    <property type="component" value="Unassembled WGS sequence"/>
</dbReference>
<evidence type="ECO:0000313" key="1">
    <source>
        <dbReference type="EMBL" id="KRG67569.1"/>
    </source>
</evidence>
<proteinExistence type="predicted"/>
<dbReference type="EMBL" id="LDJL01000021">
    <property type="protein sequence ID" value="KRG67569.1"/>
    <property type="molecule type" value="Genomic_DNA"/>
</dbReference>
<dbReference type="PATRIC" id="fig|344882.3.peg.1819"/>
<evidence type="ECO:0000313" key="2">
    <source>
        <dbReference type="Proteomes" id="UP000052052"/>
    </source>
</evidence>
<dbReference type="STRING" id="344882.ABB29_15430"/>
<comment type="caution">
    <text evidence="1">The sequence shown here is derived from an EMBL/GenBank/DDBJ whole genome shotgun (WGS) entry which is preliminary data.</text>
</comment>
<accession>A0A0R0CPM1</accession>
<protein>
    <submittedName>
        <fullName evidence="1">Uncharacterized protein</fullName>
    </submittedName>
</protein>
<keyword evidence="2" id="KW-1185">Reference proteome</keyword>
<name>A0A0R0CPM1_9GAMM</name>
<sequence length="149" mass="16600">MDSIREATWEAYSDDYPGSPLCAKDEITLWSCSAGRREYSLCSSRVVNRTQGYMQYRAFKAGKTVFTYPAAKRPPAGAFTYTSYGNGNASVEFVNNGYRYTLADPLRSPSSIMVEAPSGKTTEVSCGANQTLQVNYTMRLMYEAGVWDR</sequence>
<reference evidence="1 2" key="1">
    <citation type="submission" date="2015-05" db="EMBL/GenBank/DDBJ databases">
        <title>Genome sequencing and analysis of members of genus Stenotrophomonas.</title>
        <authorList>
            <person name="Patil P.P."/>
            <person name="Midha S."/>
            <person name="Patil P.B."/>
        </authorList>
    </citation>
    <scope>NUCLEOTIDE SEQUENCE [LARGE SCALE GENOMIC DNA]</scope>
    <source>
        <strain evidence="1 2">DSM 21858</strain>
    </source>
</reference>
<gene>
    <name evidence="1" type="ORF">ABB29_15430</name>
</gene>
<dbReference type="OrthoDB" id="8776317at2"/>
<organism evidence="1 2">
    <name type="scientific">Pseudoxanthomonas dokdonensis</name>
    <dbReference type="NCBI Taxonomy" id="344882"/>
    <lineage>
        <taxon>Bacteria</taxon>
        <taxon>Pseudomonadati</taxon>
        <taxon>Pseudomonadota</taxon>
        <taxon>Gammaproteobacteria</taxon>
        <taxon>Lysobacterales</taxon>
        <taxon>Lysobacteraceae</taxon>
        <taxon>Pseudoxanthomonas</taxon>
    </lineage>
</organism>
<dbReference type="AlphaFoldDB" id="A0A0R0CPM1"/>